<feature type="region of interest" description="Disordered" evidence="2">
    <location>
        <begin position="585"/>
        <end position="607"/>
    </location>
</feature>
<feature type="compositionally biased region" description="Pro residues" evidence="2">
    <location>
        <begin position="385"/>
        <end position="395"/>
    </location>
</feature>
<gene>
    <name evidence="3" type="ORF">RRG08_057873</name>
</gene>
<protein>
    <submittedName>
        <fullName evidence="3">Uncharacterized protein</fullName>
    </submittedName>
</protein>
<dbReference type="Proteomes" id="UP001283361">
    <property type="component" value="Unassembled WGS sequence"/>
</dbReference>
<dbReference type="InterPro" id="IPR033336">
    <property type="entry name" value="SAXO1/2"/>
</dbReference>
<accession>A0AAE1B3B4</accession>
<organism evidence="3 4">
    <name type="scientific">Elysia crispata</name>
    <name type="common">lettuce slug</name>
    <dbReference type="NCBI Taxonomy" id="231223"/>
    <lineage>
        <taxon>Eukaryota</taxon>
        <taxon>Metazoa</taxon>
        <taxon>Spiralia</taxon>
        <taxon>Lophotrochozoa</taxon>
        <taxon>Mollusca</taxon>
        <taxon>Gastropoda</taxon>
        <taxon>Heterobranchia</taxon>
        <taxon>Euthyneura</taxon>
        <taxon>Panpulmonata</taxon>
        <taxon>Sacoglossa</taxon>
        <taxon>Placobranchoidea</taxon>
        <taxon>Plakobranchidae</taxon>
        <taxon>Elysia</taxon>
    </lineage>
</organism>
<reference evidence="3" key="1">
    <citation type="journal article" date="2023" name="G3 (Bethesda)">
        <title>A reference genome for the long-term kleptoplast-retaining sea slug Elysia crispata morphotype clarki.</title>
        <authorList>
            <person name="Eastman K.E."/>
            <person name="Pendleton A.L."/>
            <person name="Shaikh M.A."/>
            <person name="Suttiyut T."/>
            <person name="Ogas R."/>
            <person name="Tomko P."/>
            <person name="Gavelis G."/>
            <person name="Widhalm J.R."/>
            <person name="Wisecaver J.H."/>
        </authorList>
    </citation>
    <scope>NUCLEOTIDE SEQUENCE</scope>
    <source>
        <strain evidence="3">ECLA1</strain>
    </source>
</reference>
<comment type="similarity">
    <text evidence="1">Belongs to the FAM154 family.</text>
</comment>
<feature type="region of interest" description="Disordered" evidence="2">
    <location>
        <begin position="375"/>
        <end position="397"/>
    </location>
</feature>
<dbReference type="EMBL" id="JAWDGP010000712">
    <property type="protein sequence ID" value="KAK3798141.1"/>
    <property type="molecule type" value="Genomic_DNA"/>
</dbReference>
<evidence type="ECO:0000256" key="1">
    <source>
        <dbReference type="ARBA" id="ARBA00008738"/>
    </source>
</evidence>
<dbReference type="GO" id="GO:0005856">
    <property type="term" value="C:cytoskeleton"/>
    <property type="evidence" value="ECO:0007669"/>
    <property type="project" value="TreeGrafter"/>
</dbReference>
<dbReference type="AlphaFoldDB" id="A0AAE1B3B4"/>
<evidence type="ECO:0000256" key="2">
    <source>
        <dbReference type="SAM" id="MobiDB-lite"/>
    </source>
</evidence>
<name>A0AAE1B3B4_9GAST</name>
<feature type="region of interest" description="Disordered" evidence="2">
    <location>
        <begin position="528"/>
        <end position="548"/>
    </location>
</feature>
<feature type="region of interest" description="Disordered" evidence="2">
    <location>
        <begin position="162"/>
        <end position="183"/>
    </location>
</feature>
<dbReference type="GO" id="GO:0008017">
    <property type="term" value="F:microtubule binding"/>
    <property type="evidence" value="ECO:0007669"/>
    <property type="project" value="InterPro"/>
</dbReference>
<comment type="caution">
    <text evidence="3">The sequence shown here is derived from an EMBL/GenBank/DDBJ whole genome shotgun (WGS) entry which is preliminary data.</text>
</comment>
<keyword evidence="4" id="KW-1185">Reference proteome</keyword>
<dbReference type="PANTHER" id="PTHR31516:SF18">
    <property type="entry name" value="TRANSLATION INITIATION FACTOR IF-2"/>
    <property type="match status" value="1"/>
</dbReference>
<sequence>MENLFSPDKHRNYKVSLKLQSIFSNATGLQILQLRTFESLIHISIKSDGVVSASNSQSSPTLLWFESFVKAYLRCAPGEVKSDRAIYQRREEKKTSGLDKMANKEKQTLSDLGIFDEEFPDNVSISDLCDCGRCKRRHPHKPIPIATRGPFPKTDYMSTYEAVQNPRPRSSKRPPATARDTRPVPMYFTTNQKESFRNLGPIERAQPIVHEDKYEPSTEPLDGVSSYAKEFTAKKVDLEPIIRQNSRRELIHREPATFDGTTTNKQHFKRWVPQPSLTFGELPSFTGSILFPEKENVPLSTMRQSFAGTYVPPAAQIKNADASIKLEGEHQFGTSYNSTYQQIDGDHRAKQHVQKDTTPLSVKRGAFKGVTQTMSDFPGYRGNQPRPPKAVAPPEPKIDLRFNNKRSFTTENRSIYRGHDINIHPAPASCKKEEGEYQPPEIKFETETSQKRDFQPVDLKSIDYQRMKIPAASMGVPVDAQFEGTTMNNEFFQNWGTQPRPRFGDFHENRPYFPPKDKFNAQSVTQTSFQGQMAPPVRSFKPKNRPISKSGEVNFSTVYQSEFQKKEARMCRAQMYLIQQELRRRKLERQSQQQQTAKSAPHQKVTA</sequence>
<evidence type="ECO:0000313" key="4">
    <source>
        <dbReference type="Proteomes" id="UP001283361"/>
    </source>
</evidence>
<evidence type="ECO:0000313" key="3">
    <source>
        <dbReference type="EMBL" id="KAK3798141.1"/>
    </source>
</evidence>
<dbReference type="PANTHER" id="PTHR31516">
    <property type="entry name" value="STABILIZER OF AXONEMAL MICROTUBULES 2"/>
    <property type="match status" value="1"/>
</dbReference>
<proteinExistence type="inferred from homology"/>